<name>A0A1Q8S6U9_9PEZI</name>
<reference evidence="1 2" key="1">
    <citation type="submission" date="2016-11" db="EMBL/GenBank/DDBJ databases">
        <title>Draft Genome Assembly of Colletotrichum chlorophyti a pathogen of herbaceous plants.</title>
        <authorList>
            <person name="Gan P."/>
            <person name="Narusaka M."/>
            <person name="Tsushima A."/>
            <person name="Narusaka Y."/>
            <person name="Takano Y."/>
            <person name="Shirasu K."/>
        </authorList>
    </citation>
    <scope>NUCLEOTIDE SEQUENCE [LARGE SCALE GENOMIC DNA]</scope>
    <source>
        <strain evidence="1 2">NTL11</strain>
    </source>
</reference>
<dbReference type="EMBL" id="MPGH01000011">
    <property type="protein sequence ID" value="OLN97183.1"/>
    <property type="molecule type" value="Genomic_DNA"/>
</dbReference>
<gene>
    <name evidence="1" type="ORF">CCHL11_02135</name>
</gene>
<accession>A0A1Q8S6U9</accession>
<dbReference type="Proteomes" id="UP000186583">
    <property type="component" value="Unassembled WGS sequence"/>
</dbReference>
<organism evidence="1 2">
    <name type="scientific">Colletotrichum chlorophyti</name>
    <dbReference type="NCBI Taxonomy" id="708187"/>
    <lineage>
        <taxon>Eukaryota</taxon>
        <taxon>Fungi</taxon>
        <taxon>Dikarya</taxon>
        <taxon>Ascomycota</taxon>
        <taxon>Pezizomycotina</taxon>
        <taxon>Sordariomycetes</taxon>
        <taxon>Hypocreomycetidae</taxon>
        <taxon>Glomerellales</taxon>
        <taxon>Glomerellaceae</taxon>
        <taxon>Colletotrichum</taxon>
    </lineage>
</organism>
<proteinExistence type="predicted"/>
<sequence length="78" mass="8223">MDLGHESTGCGAQISSGVLTVAVEGYVVIPENLRYGQLNLQPLFPLSYGGGWIPVRGDVGAPSDIFPTGWEAITRSGF</sequence>
<evidence type="ECO:0000313" key="1">
    <source>
        <dbReference type="EMBL" id="OLN97183.1"/>
    </source>
</evidence>
<dbReference type="AlphaFoldDB" id="A0A1Q8S6U9"/>
<comment type="caution">
    <text evidence="1">The sequence shown here is derived from an EMBL/GenBank/DDBJ whole genome shotgun (WGS) entry which is preliminary data.</text>
</comment>
<protein>
    <submittedName>
        <fullName evidence="1">Uncharacterized protein</fullName>
    </submittedName>
</protein>
<evidence type="ECO:0000313" key="2">
    <source>
        <dbReference type="Proteomes" id="UP000186583"/>
    </source>
</evidence>
<keyword evidence="2" id="KW-1185">Reference proteome</keyword>